<evidence type="ECO:0000256" key="5">
    <source>
        <dbReference type="ARBA" id="ARBA00022989"/>
    </source>
</evidence>
<dbReference type="PANTHER" id="PTHR30151:SF0">
    <property type="entry name" value="ABC TRANSPORTER PERMEASE PROTEIN MJ0413-RELATED"/>
    <property type="match status" value="1"/>
</dbReference>
<dbReference type="PANTHER" id="PTHR30151">
    <property type="entry name" value="ALKANE SULFONATE ABC TRANSPORTER-RELATED, MEMBRANE SUBUNIT"/>
    <property type="match status" value="1"/>
</dbReference>
<keyword evidence="5 7" id="KW-1133">Transmembrane helix</keyword>
<dbReference type="AlphaFoldDB" id="A0A645J3T2"/>
<dbReference type="GO" id="GO:0005886">
    <property type="term" value="C:plasma membrane"/>
    <property type="evidence" value="ECO:0007669"/>
    <property type="project" value="UniProtKB-SubCell"/>
</dbReference>
<keyword evidence="4 7" id="KW-0812">Transmembrane</keyword>
<keyword evidence="3" id="KW-1003">Cell membrane</keyword>
<sequence length="115" mass="12765">MWANVSEGIHQTDKGLLEMARLFGFTKRRLVTKVYVPGVLPYFFAGCTTALGLAWKAGIAAEILSLPKHAVGTQLYYSKLYLETTDLFAWTVAVILMSMALEKLLVVLLNRIKSA</sequence>
<feature type="domain" description="ABC transmembrane type-1" evidence="8">
    <location>
        <begin position="1"/>
        <end position="105"/>
    </location>
</feature>
<organism evidence="9">
    <name type="scientific">bioreactor metagenome</name>
    <dbReference type="NCBI Taxonomy" id="1076179"/>
    <lineage>
        <taxon>unclassified sequences</taxon>
        <taxon>metagenomes</taxon>
        <taxon>ecological metagenomes</taxon>
    </lineage>
</organism>
<dbReference type="InterPro" id="IPR000515">
    <property type="entry name" value="MetI-like"/>
</dbReference>
<comment type="subcellular location">
    <subcellularLocation>
        <location evidence="1">Cell membrane</location>
        <topology evidence="1">Multi-pass membrane protein</topology>
    </subcellularLocation>
</comment>
<dbReference type="InterPro" id="IPR035906">
    <property type="entry name" value="MetI-like_sf"/>
</dbReference>
<reference evidence="9" key="1">
    <citation type="submission" date="2019-08" db="EMBL/GenBank/DDBJ databases">
        <authorList>
            <person name="Kucharzyk K."/>
            <person name="Murdoch R.W."/>
            <person name="Higgins S."/>
            <person name="Loffler F."/>
        </authorList>
    </citation>
    <scope>NUCLEOTIDE SEQUENCE</scope>
</reference>
<protein>
    <submittedName>
        <fullName evidence="9">Putative aliphatic sulfonates transport permease protein SsuC</fullName>
    </submittedName>
</protein>
<name>A0A645J3T2_9ZZZZ</name>
<proteinExistence type="predicted"/>
<keyword evidence="2" id="KW-0813">Transport</keyword>
<keyword evidence="6 7" id="KW-0472">Membrane</keyword>
<feature type="transmembrane region" description="Helical" evidence="7">
    <location>
        <begin position="87"/>
        <end position="109"/>
    </location>
</feature>
<evidence type="ECO:0000256" key="4">
    <source>
        <dbReference type="ARBA" id="ARBA00022692"/>
    </source>
</evidence>
<gene>
    <name evidence="9" type="primary">ssuC_56</name>
    <name evidence="9" type="ORF">SDC9_202833</name>
</gene>
<evidence type="ECO:0000256" key="6">
    <source>
        <dbReference type="ARBA" id="ARBA00023136"/>
    </source>
</evidence>
<evidence type="ECO:0000256" key="7">
    <source>
        <dbReference type="SAM" id="Phobius"/>
    </source>
</evidence>
<evidence type="ECO:0000313" key="9">
    <source>
        <dbReference type="EMBL" id="MPN55154.1"/>
    </source>
</evidence>
<dbReference type="GO" id="GO:0055085">
    <property type="term" value="P:transmembrane transport"/>
    <property type="evidence" value="ECO:0007669"/>
    <property type="project" value="InterPro"/>
</dbReference>
<evidence type="ECO:0000256" key="2">
    <source>
        <dbReference type="ARBA" id="ARBA00022448"/>
    </source>
</evidence>
<dbReference type="CDD" id="cd06261">
    <property type="entry name" value="TM_PBP2"/>
    <property type="match status" value="1"/>
</dbReference>
<dbReference type="Pfam" id="PF00528">
    <property type="entry name" value="BPD_transp_1"/>
    <property type="match status" value="1"/>
</dbReference>
<dbReference type="SUPFAM" id="SSF161098">
    <property type="entry name" value="MetI-like"/>
    <property type="match status" value="1"/>
</dbReference>
<evidence type="ECO:0000259" key="8">
    <source>
        <dbReference type="PROSITE" id="PS50928"/>
    </source>
</evidence>
<evidence type="ECO:0000256" key="1">
    <source>
        <dbReference type="ARBA" id="ARBA00004651"/>
    </source>
</evidence>
<feature type="transmembrane region" description="Helical" evidence="7">
    <location>
        <begin position="34"/>
        <end position="55"/>
    </location>
</feature>
<dbReference type="PROSITE" id="PS50928">
    <property type="entry name" value="ABC_TM1"/>
    <property type="match status" value="1"/>
</dbReference>
<dbReference type="EMBL" id="VSSQ01124073">
    <property type="protein sequence ID" value="MPN55154.1"/>
    <property type="molecule type" value="Genomic_DNA"/>
</dbReference>
<accession>A0A645J3T2</accession>
<dbReference type="Gene3D" id="1.10.3720.10">
    <property type="entry name" value="MetI-like"/>
    <property type="match status" value="1"/>
</dbReference>
<comment type="caution">
    <text evidence="9">The sequence shown here is derived from an EMBL/GenBank/DDBJ whole genome shotgun (WGS) entry which is preliminary data.</text>
</comment>
<evidence type="ECO:0000256" key="3">
    <source>
        <dbReference type="ARBA" id="ARBA00022475"/>
    </source>
</evidence>